<accession>A0A9Q9MIR1</accession>
<feature type="transmembrane region" description="Helical" evidence="6">
    <location>
        <begin position="269"/>
        <end position="288"/>
    </location>
</feature>
<reference evidence="8" key="1">
    <citation type="submission" date="2021-04" db="EMBL/GenBank/DDBJ databases">
        <title>Dactylosporangium aurantiacum NRRL B-8018 full assembly.</title>
        <authorList>
            <person name="Hartkoorn R.C."/>
            <person name="Beaudoing E."/>
            <person name="Hot D."/>
        </authorList>
    </citation>
    <scope>NUCLEOTIDE SEQUENCE</scope>
    <source>
        <strain evidence="8">NRRL B-8018</strain>
    </source>
</reference>
<evidence type="ECO:0000313" key="8">
    <source>
        <dbReference type="EMBL" id="UWZ58194.1"/>
    </source>
</evidence>
<keyword evidence="6" id="KW-1003">Cell membrane</keyword>
<keyword evidence="4 6" id="KW-0472">Membrane</keyword>
<evidence type="ECO:0000256" key="3">
    <source>
        <dbReference type="ARBA" id="ARBA00022989"/>
    </source>
</evidence>
<dbReference type="PANTHER" id="PTHR43027:SF2">
    <property type="entry name" value="TRANSPORT PERMEASE PROTEIN"/>
    <property type="match status" value="1"/>
</dbReference>
<dbReference type="Pfam" id="PF12698">
    <property type="entry name" value="ABC2_membrane_3"/>
    <property type="match status" value="1"/>
</dbReference>
<keyword evidence="3 6" id="KW-1133">Transmembrane helix</keyword>
<comment type="similarity">
    <text evidence="6">Belongs to the ABC-2 integral membrane protein family.</text>
</comment>
<dbReference type="GO" id="GO:0140359">
    <property type="term" value="F:ABC-type transporter activity"/>
    <property type="evidence" value="ECO:0007669"/>
    <property type="project" value="InterPro"/>
</dbReference>
<feature type="domain" description="ABC transmembrane type-2" evidence="7">
    <location>
        <begin position="105"/>
        <end position="349"/>
    </location>
</feature>
<protein>
    <recommendedName>
        <fullName evidence="6">Transport permease protein</fullName>
    </recommendedName>
</protein>
<keyword evidence="2 6" id="KW-0812">Transmembrane</keyword>
<dbReference type="InterPro" id="IPR013525">
    <property type="entry name" value="ABC2_TM"/>
</dbReference>
<dbReference type="InterPro" id="IPR000412">
    <property type="entry name" value="ABC_2_transport"/>
</dbReference>
<keyword evidence="5" id="KW-0046">Antibiotic resistance</keyword>
<keyword evidence="9" id="KW-1185">Reference proteome</keyword>
<dbReference type="GO" id="GO:0043190">
    <property type="term" value="C:ATP-binding cassette (ABC) transporter complex"/>
    <property type="evidence" value="ECO:0007669"/>
    <property type="project" value="InterPro"/>
</dbReference>
<dbReference type="OrthoDB" id="9778589at2"/>
<dbReference type="PRINTS" id="PR00164">
    <property type="entry name" value="ABC2TRNSPORT"/>
</dbReference>
<evidence type="ECO:0000256" key="6">
    <source>
        <dbReference type="RuleBase" id="RU361157"/>
    </source>
</evidence>
<evidence type="ECO:0000256" key="4">
    <source>
        <dbReference type="ARBA" id="ARBA00023136"/>
    </source>
</evidence>
<feature type="transmembrane region" description="Helical" evidence="6">
    <location>
        <begin position="21"/>
        <end position="41"/>
    </location>
</feature>
<evidence type="ECO:0000256" key="2">
    <source>
        <dbReference type="ARBA" id="ARBA00022692"/>
    </source>
</evidence>
<name>A0A9Q9MIR1_9ACTN</name>
<dbReference type="InterPro" id="IPR047817">
    <property type="entry name" value="ABC2_TM_bact-type"/>
</dbReference>
<gene>
    <name evidence="8" type="ORF">Daura_19690</name>
</gene>
<dbReference type="KEGG" id="daur:Daura_19690"/>
<dbReference type="AlphaFoldDB" id="A0A9Q9MIR1"/>
<evidence type="ECO:0000313" key="9">
    <source>
        <dbReference type="Proteomes" id="UP001058003"/>
    </source>
</evidence>
<dbReference type="GO" id="GO:0046677">
    <property type="term" value="P:response to antibiotic"/>
    <property type="evidence" value="ECO:0007669"/>
    <property type="project" value="UniProtKB-KW"/>
</dbReference>
<feature type="transmembrane region" description="Helical" evidence="6">
    <location>
        <begin position="161"/>
        <end position="181"/>
    </location>
</feature>
<dbReference type="EMBL" id="CP073767">
    <property type="protein sequence ID" value="UWZ58194.1"/>
    <property type="molecule type" value="Genomic_DNA"/>
</dbReference>
<dbReference type="PROSITE" id="PS51012">
    <property type="entry name" value="ABC_TM2"/>
    <property type="match status" value="1"/>
</dbReference>
<dbReference type="PANTHER" id="PTHR43027">
    <property type="entry name" value="DOXORUBICIN RESISTANCE ABC TRANSPORTER PERMEASE PROTEIN DRRC-RELATED"/>
    <property type="match status" value="1"/>
</dbReference>
<feature type="transmembrane region" description="Helical" evidence="6">
    <location>
        <begin position="235"/>
        <end position="257"/>
    </location>
</feature>
<sequence length="351" mass="37869">MTRGFASLSKAMLRGFVRDRTALFFTVLFPLMFLVLFGGLFKDQGAPRVQIEQIGAVPVLDAVQGDDRAELSKVLDITRTDDATAAVRKVKDGDIAAAVEQRGDQLVVHYSAADTVRAATVRSVFNQLALQSGGAPPKVALDMRQVEDTSLKAIQYVTPGLLGWAIATGATFGAAMTLVNWRRKQILRRLRLSPVRTSSIVTARVVVSLGVALLQTAIFLGVASLPYFGLHLADAWWMSIVVILAGTLSFLSIGLLAGALAKTEEAANVMVNLIVLPMAFLSGSFFPLDNAPGWLRGFAEILPLRHLNTAMLDVMVRGKGPLSVLPEVGILLGFAVVLSAIAVWRFRWDEV</sequence>
<feature type="transmembrane region" description="Helical" evidence="6">
    <location>
        <begin position="201"/>
        <end position="223"/>
    </location>
</feature>
<comment type="subcellular location">
    <subcellularLocation>
        <location evidence="6">Cell membrane</location>
        <topology evidence="6">Multi-pass membrane protein</topology>
    </subcellularLocation>
    <subcellularLocation>
        <location evidence="1">Membrane</location>
        <topology evidence="1">Multi-pass membrane protein</topology>
    </subcellularLocation>
</comment>
<dbReference type="RefSeq" id="WP_033361771.1">
    <property type="nucleotide sequence ID" value="NZ_CP073767.1"/>
</dbReference>
<organism evidence="8 9">
    <name type="scientific">Dactylosporangium aurantiacum</name>
    <dbReference type="NCBI Taxonomy" id="35754"/>
    <lineage>
        <taxon>Bacteria</taxon>
        <taxon>Bacillati</taxon>
        <taxon>Actinomycetota</taxon>
        <taxon>Actinomycetes</taxon>
        <taxon>Micromonosporales</taxon>
        <taxon>Micromonosporaceae</taxon>
        <taxon>Dactylosporangium</taxon>
    </lineage>
</organism>
<dbReference type="Proteomes" id="UP001058003">
    <property type="component" value="Chromosome"/>
</dbReference>
<keyword evidence="6" id="KW-0813">Transport</keyword>
<evidence type="ECO:0000256" key="5">
    <source>
        <dbReference type="ARBA" id="ARBA00023251"/>
    </source>
</evidence>
<feature type="transmembrane region" description="Helical" evidence="6">
    <location>
        <begin position="328"/>
        <end position="346"/>
    </location>
</feature>
<proteinExistence type="inferred from homology"/>
<evidence type="ECO:0000256" key="1">
    <source>
        <dbReference type="ARBA" id="ARBA00004141"/>
    </source>
</evidence>
<evidence type="ECO:0000259" key="7">
    <source>
        <dbReference type="PROSITE" id="PS51012"/>
    </source>
</evidence>
<dbReference type="InterPro" id="IPR052902">
    <property type="entry name" value="ABC-2_transporter"/>
</dbReference>